<sequence length="255" mass="27653">MALLFSSPALAQDADELAKKLSNPVASLISVPLQFNYDDGIGPTDDGSKTFVNVQPVIPVSINEDWNLISRTIVPITYQENIFPGSGSQFGLGDTLQSVFFSPKEPTASGWTWGVGPVLYLPTATDELLGAEKWGAGPTAVVLKQTKDGWTYGALVNHVWSFAGEDNRADISSTFLQPFLAKGLGQGRTLSANLESTYDWKGSQWTVPINLGYSKVSKIGSQLVSYQGGIRYYAEAPDNGADWGLRFTFTLLYPK</sequence>
<protein>
    <submittedName>
        <fullName evidence="1">Transporter</fullName>
    </submittedName>
</protein>
<accession>A0ABX7RIH5</accession>
<organism evidence="1 2">
    <name type="scientific">Lysobacter arenosi</name>
    <dbReference type="NCBI Taxonomy" id="2795387"/>
    <lineage>
        <taxon>Bacteria</taxon>
        <taxon>Pseudomonadati</taxon>
        <taxon>Pseudomonadota</taxon>
        <taxon>Gammaproteobacteria</taxon>
        <taxon>Lysobacterales</taxon>
        <taxon>Lysobacteraceae</taxon>
        <taxon>Lysobacter</taxon>
    </lineage>
</organism>
<proteinExistence type="predicted"/>
<gene>
    <name evidence="1" type="ORF">HIV01_000940</name>
</gene>
<dbReference type="EMBL" id="CP071517">
    <property type="protein sequence ID" value="QSX76646.1"/>
    <property type="molecule type" value="Genomic_DNA"/>
</dbReference>
<evidence type="ECO:0000313" key="1">
    <source>
        <dbReference type="EMBL" id="QSX76646.1"/>
    </source>
</evidence>
<keyword evidence="2" id="KW-1185">Reference proteome</keyword>
<evidence type="ECO:0000313" key="2">
    <source>
        <dbReference type="Proteomes" id="UP000663400"/>
    </source>
</evidence>
<dbReference type="Proteomes" id="UP000663400">
    <property type="component" value="Chromosome"/>
</dbReference>
<reference evidence="1 2" key="1">
    <citation type="submission" date="2021-02" db="EMBL/GenBank/DDBJ databases">
        <title>Lysobacter arenosi sp. nov., isolated from soil of gangwondo yeongwol, south Korea.</title>
        <authorList>
            <person name="Kim K.R."/>
            <person name="Kim K.H."/>
            <person name="Jeon C.O."/>
        </authorList>
    </citation>
    <scope>NUCLEOTIDE SEQUENCE [LARGE SCALE GENOMIC DNA]</scope>
    <source>
        <strain evidence="1 2">R7</strain>
    </source>
</reference>
<name>A0ABX7RIH5_9GAMM</name>